<dbReference type="OrthoDB" id="3296001at2"/>
<dbReference type="PRINTS" id="PR00455">
    <property type="entry name" value="HTHTETR"/>
</dbReference>
<evidence type="ECO:0000256" key="4">
    <source>
        <dbReference type="PROSITE-ProRule" id="PRU00335"/>
    </source>
</evidence>
<dbReference type="InterPro" id="IPR023772">
    <property type="entry name" value="DNA-bd_HTH_TetR-type_CS"/>
</dbReference>
<evidence type="ECO:0000256" key="1">
    <source>
        <dbReference type="ARBA" id="ARBA00023015"/>
    </source>
</evidence>
<feature type="DNA-binding region" description="H-T-H motif" evidence="4">
    <location>
        <begin position="51"/>
        <end position="70"/>
    </location>
</feature>
<proteinExistence type="predicted"/>
<dbReference type="PANTHER" id="PTHR30055:SF238">
    <property type="entry name" value="MYCOFACTOCIN BIOSYNTHESIS TRANSCRIPTIONAL REGULATOR MFTR-RELATED"/>
    <property type="match status" value="1"/>
</dbReference>
<dbReference type="InterPro" id="IPR009057">
    <property type="entry name" value="Homeodomain-like_sf"/>
</dbReference>
<sequence>MWHTLNEVRRGGVQMATAAPGLRERKKRRTRIALIDAALDLFLAHGYEATTIDQIVAAVEVSQRTFFRYFSNKEEVALSVPIEVEQNFLRAVRERPVHEAPFDVLVGAVRGAMRSIEGEGPEERERFLKSHELIERTPVLLAGNVRRSMETEKLIVAEIARRRGLDPAADRRPHMIVSLFMGVLRGTVDFCFGPDAHLGGPPTLQSLATALEEGIAFARASLRPGWDRI</sequence>
<dbReference type="PANTHER" id="PTHR30055">
    <property type="entry name" value="HTH-TYPE TRANSCRIPTIONAL REGULATOR RUTR"/>
    <property type="match status" value="1"/>
</dbReference>
<dbReference type="PROSITE" id="PS01081">
    <property type="entry name" value="HTH_TETR_1"/>
    <property type="match status" value="1"/>
</dbReference>
<evidence type="ECO:0000256" key="2">
    <source>
        <dbReference type="ARBA" id="ARBA00023125"/>
    </source>
</evidence>
<evidence type="ECO:0000313" key="7">
    <source>
        <dbReference type="Proteomes" id="UP000265768"/>
    </source>
</evidence>
<comment type="caution">
    <text evidence="6">The sequence shown here is derived from an EMBL/GenBank/DDBJ whole genome shotgun (WGS) entry which is preliminary data.</text>
</comment>
<dbReference type="Pfam" id="PF00440">
    <property type="entry name" value="TetR_N"/>
    <property type="match status" value="1"/>
</dbReference>
<dbReference type="Gene3D" id="1.10.10.60">
    <property type="entry name" value="Homeodomain-like"/>
    <property type="match status" value="1"/>
</dbReference>
<dbReference type="GO" id="GO:0000976">
    <property type="term" value="F:transcription cis-regulatory region binding"/>
    <property type="evidence" value="ECO:0007669"/>
    <property type="project" value="TreeGrafter"/>
</dbReference>
<organism evidence="6 7">
    <name type="scientific">Bailinhaonella thermotolerans</name>
    <dbReference type="NCBI Taxonomy" id="1070861"/>
    <lineage>
        <taxon>Bacteria</taxon>
        <taxon>Bacillati</taxon>
        <taxon>Actinomycetota</taxon>
        <taxon>Actinomycetes</taxon>
        <taxon>Streptosporangiales</taxon>
        <taxon>Streptosporangiaceae</taxon>
        <taxon>Bailinhaonella</taxon>
    </lineage>
</organism>
<dbReference type="InterPro" id="IPR050109">
    <property type="entry name" value="HTH-type_TetR-like_transc_reg"/>
</dbReference>
<accession>A0A3A4A722</accession>
<feature type="domain" description="HTH tetR-type" evidence="5">
    <location>
        <begin position="28"/>
        <end position="88"/>
    </location>
</feature>
<keyword evidence="1" id="KW-0805">Transcription regulation</keyword>
<dbReference type="InterPro" id="IPR001647">
    <property type="entry name" value="HTH_TetR"/>
</dbReference>
<evidence type="ECO:0000313" key="6">
    <source>
        <dbReference type="EMBL" id="RJL22817.1"/>
    </source>
</evidence>
<evidence type="ECO:0000259" key="5">
    <source>
        <dbReference type="PROSITE" id="PS50977"/>
    </source>
</evidence>
<name>A0A3A4A722_9ACTN</name>
<dbReference type="AlphaFoldDB" id="A0A3A4A722"/>
<keyword evidence="7" id="KW-1185">Reference proteome</keyword>
<evidence type="ECO:0000256" key="3">
    <source>
        <dbReference type="ARBA" id="ARBA00023163"/>
    </source>
</evidence>
<dbReference type="SUPFAM" id="SSF46689">
    <property type="entry name" value="Homeodomain-like"/>
    <property type="match status" value="1"/>
</dbReference>
<dbReference type="Proteomes" id="UP000265768">
    <property type="component" value="Unassembled WGS sequence"/>
</dbReference>
<dbReference type="PROSITE" id="PS50977">
    <property type="entry name" value="HTH_TETR_2"/>
    <property type="match status" value="1"/>
</dbReference>
<dbReference type="GO" id="GO:0003700">
    <property type="term" value="F:DNA-binding transcription factor activity"/>
    <property type="evidence" value="ECO:0007669"/>
    <property type="project" value="TreeGrafter"/>
</dbReference>
<dbReference type="Pfam" id="PF17754">
    <property type="entry name" value="TetR_C_14"/>
    <property type="match status" value="1"/>
</dbReference>
<keyword evidence="2 4" id="KW-0238">DNA-binding</keyword>
<dbReference type="EMBL" id="QZEY01000021">
    <property type="protein sequence ID" value="RJL22817.1"/>
    <property type="molecule type" value="Genomic_DNA"/>
</dbReference>
<reference evidence="6 7" key="1">
    <citation type="submission" date="2018-09" db="EMBL/GenBank/DDBJ databases">
        <title>YIM 75507 draft genome.</title>
        <authorList>
            <person name="Tang S."/>
            <person name="Feng Y."/>
        </authorList>
    </citation>
    <scope>NUCLEOTIDE SEQUENCE [LARGE SCALE GENOMIC DNA]</scope>
    <source>
        <strain evidence="6 7">YIM 75507</strain>
    </source>
</reference>
<dbReference type="Gene3D" id="1.10.357.10">
    <property type="entry name" value="Tetracycline Repressor, domain 2"/>
    <property type="match status" value="1"/>
</dbReference>
<protein>
    <submittedName>
        <fullName evidence="6">TetR family transcriptional regulator</fullName>
    </submittedName>
</protein>
<gene>
    <name evidence="6" type="ORF">D5H75_35145</name>
</gene>
<keyword evidence="3" id="KW-0804">Transcription</keyword>
<dbReference type="InterPro" id="IPR041347">
    <property type="entry name" value="MftR_C"/>
</dbReference>